<evidence type="ECO:0000313" key="2">
    <source>
        <dbReference type="EMBL" id="MDM1071295.1"/>
    </source>
</evidence>
<protein>
    <submittedName>
        <fullName evidence="2">DUF4062 domain-containing protein</fullName>
    </submittedName>
</protein>
<reference evidence="2" key="2">
    <citation type="journal article" date="2022" name="Sci. Total Environ.">
        <title>Prevalence, transmission, and molecular epidemiology of tet(X)-positive bacteria among humans, animals, and environmental niches in China: An epidemiological, and genomic-based study.</title>
        <authorList>
            <person name="Dong N."/>
            <person name="Zeng Y."/>
            <person name="Cai C."/>
            <person name="Sun C."/>
            <person name="Lu J."/>
            <person name="Liu C."/>
            <person name="Zhou H."/>
            <person name="Sun Q."/>
            <person name="Shu L."/>
            <person name="Wang H."/>
            <person name="Wang Y."/>
            <person name="Wang S."/>
            <person name="Wu C."/>
            <person name="Chan E.W."/>
            <person name="Chen G."/>
            <person name="Shen Z."/>
            <person name="Chen S."/>
            <person name="Zhang R."/>
        </authorList>
    </citation>
    <scope>NUCLEOTIDE SEQUENCE</scope>
    <source>
        <strain evidence="2">R655-4</strain>
    </source>
</reference>
<comment type="caution">
    <text evidence="2">The sequence shown here is derived from an EMBL/GenBank/DDBJ whole genome shotgun (WGS) entry which is preliminary data.</text>
</comment>
<organism evidence="2 3">
    <name type="scientific">Empedobacter brevis</name>
    <dbReference type="NCBI Taxonomy" id="247"/>
    <lineage>
        <taxon>Bacteria</taxon>
        <taxon>Pseudomonadati</taxon>
        <taxon>Bacteroidota</taxon>
        <taxon>Flavobacteriia</taxon>
        <taxon>Flavobacteriales</taxon>
        <taxon>Weeksellaceae</taxon>
        <taxon>Empedobacter</taxon>
    </lineage>
</organism>
<sequence length="389" mass="45255">MNNINIFVSSTCYDLSQIRTDISEYIKKSGHNPILSEFENFPVSPELNTIENCIKIVKENADILVLIVGNRYGSIIDNGKSITNNEFLVAKQKGIPIFCFIDKATLSALNFWRNNKEGNFSNIVDNTQIFEFIDDIRNNSKIWTFPFEKAQDIISTLKIQLSYLFKNSLKVRKIFDEDIPEFFKLNLSDKALKILLEKEDLYEYLFLSQILVDEIQKKEFLKNDIEYSILTEPKHFLSDYTEIPNWVQERTSSILNIISSLKNIVNIALPKFIGEPGVPSDLKGLYYVSTKYAELYEQMLDWIIQTRSTQIGEDFEEAKIVLAEFASQPARVIWNFPFEVQSQINEANERIKLGEKHITINSTLTLEIEEGVERRFNEIIDKLRNYYNL</sequence>
<dbReference type="RefSeq" id="WP_286491709.1">
    <property type="nucleotide sequence ID" value="NZ_JACAGJ010000001.1"/>
</dbReference>
<dbReference type="InterPro" id="IPR025139">
    <property type="entry name" value="DUF4062"/>
</dbReference>
<reference evidence="2" key="1">
    <citation type="submission" date="2020-06" db="EMBL/GenBank/DDBJ databases">
        <authorList>
            <person name="Dong N."/>
        </authorList>
    </citation>
    <scope>NUCLEOTIDE SEQUENCE</scope>
    <source>
        <strain evidence="2">R655-4</strain>
    </source>
</reference>
<dbReference type="Proteomes" id="UP001170959">
    <property type="component" value="Unassembled WGS sequence"/>
</dbReference>
<name>A0AAJ1QC55_9FLAO</name>
<proteinExistence type="predicted"/>
<evidence type="ECO:0000313" key="3">
    <source>
        <dbReference type="Proteomes" id="UP001170959"/>
    </source>
</evidence>
<dbReference type="Pfam" id="PF13271">
    <property type="entry name" value="DUF4062"/>
    <property type="match status" value="1"/>
</dbReference>
<accession>A0AAJ1QC55</accession>
<evidence type="ECO:0000259" key="1">
    <source>
        <dbReference type="Pfam" id="PF13271"/>
    </source>
</evidence>
<gene>
    <name evidence="2" type="ORF">HX001_02185</name>
</gene>
<dbReference type="AlphaFoldDB" id="A0AAJ1QC55"/>
<feature type="domain" description="DUF4062" evidence="1">
    <location>
        <begin position="6"/>
        <end position="90"/>
    </location>
</feature>
<dbReference type="EMBL" id="JACAGJ010000001">
    <property type="protein sequence ID" value="MDM1071295.1"/>
    <property type="molecule type" value="Genomic_DNA"/>
</dbReference>